<evidence type="ECO:0000313" key="8">
    <source>
        <dbReference type="EMBL" id="CEJ60359.1"/>
    </source>
</evidence>
<gene>
    <name evidence="8" type="ORF">PMG11_08936</name>
</gene>
<dbReference type="GO" id="GO:0033186">
    <property type="term" value="C:CAF-1 complex"/>
    <property type="evidence" value="ECO:0007669"/>
    <property type="project" value="TreeGrafter"/>
</dbReference>
<evidence type="ECO:0000259" key="7">
    <source>
        <dbReference type="Pfam" id="PF21796"/>
    </source>
</evidence>
<dbReference type="STRING" id="104259.A0A0F7TUL3"/>
<keyword evidence="4" id="KW-0539">Nucleus</keyword>
<dbReference type="Proteomes" id="UP000042958">
    <property type="component" value="Unassembled WGS sequence"/>
</dbReference>
<feature type="compositionally biased region" description="Basic and acidic residues" evidence="5">
    <location>
        <begin position="130"/>
        <end position="220"/>
    </location>
</feature>
<feature type="compositionally biased region" description="Low complexity" evidence="5">
    <location>
        <begin position="1"/>
        <end position="23"/>
    </location>
</feature>
<dbReference type="PANTHER" id="PTHR15272">
    <property type="entry name" value="CHROMATIN ASSEMBLY FACTOR 1 SUBUNIT A CAF-1 SUBUNIT A"/>
    <property type="match status" value="1"/>
</dbReference>
<evidence type="ECO:0000256" key="2">
    <source>
        <dbReference type="ARBA" id="ARBA00022763"/>
    </source>
</evidence>
<evidence type="ECO:0000256" key="3">
    <source>
        <dbReference type="ARBA" id="ARBA00023204"/>
    </source>
</evidence>
<dbReference type="AlphaFoldDB" id="A0A0F7TUL3"/>
<dbReference type="OrthoDB" id="79480at2759"/>
<evidence type="ECO:0000313" key="9">
    <source>
        <dbReference type="Proteomes" id="UP000042958"/>
    </source>
</evidence>
<feature type="region of interest" description="Disordered" evidence="5">
    <location>
        <begin position="527"/>
        <end position="584"/>
    </location>
</feature>
<feature type="compositionally biased region" description="Polar residues" evidence="5">
    <location>
        <begin position="547"/>
        <end position="560"/>
    </location>
</feature>
<dbReference type="PANTHER" id="PTHR15272:SF0">
    <property type="entry name" value="CHROMATIN ASSEMBLY FACTOR 1 SUBUNIT A"/>
    <property type="match status" value="1"/>
</dbReference>
<accession>A0A0F7TUL3</accession>
<feature type="region of interest" description="Disordered" evidence="5">
    <location>
        <begin position="436"/>
        <end position="471"/>
    </location>
</feature>
<evidence type="ECO:0000256" key="1">
    <source>
        <dbReference type="ARBA" id="ARBA00004123"/>
    </source>
</evidence>
<evidence type="ECO:0000256" key="5">
    <source>
        <dbReference type="SAM" id="MobiDB-lite"/>
    </source>
</evidence>
<feature type="region of interest" description="Disordered" evidence="5">
    <location>
        <begin position="1"/>
        <end position="271"/>
    </location>
</feature>
<organism evidence="8 9">
    <name type="scientific">Penicillium brasilianum</name>
    <dbReference type="NCBI Taxonomy" id="104259"/>
    <lineage>
        <taxon>Eukaryota</taxon>
        <taxon>Fungi</taxon>
        <taxon>Dikarya</taxon>
        <taxon>Ascomycota</taxon>
        <taxon>Pezizomycotina</taxon>
        <taxon>Eurotiomycetes</taxon>
        <taxon>Eurotiomycetidae</taxon>
        <taxon>Eurotiales</taxon>
        <taxon>Aspergillaceae</taxon>
        <taxon>Penicillium</taxon>
    </lineage>
</organism>
<feature type="domain" description="Chromatin assembly factor 1 subunit A dimerization" evidence="6">
    <location>
        <begin position="388"/>
        <end position="462"/>
    </location>
</feature>
<evidence type="ECO:0000256" key="4">
    <source>
        <dbReference type="ARBA" id="ARBA00023242"/>
    </source>
</evidence>
<keyword evidence="2" id="KW-0227">DNA damage</keyword>
<feature type="domain" description="Chromatin assembly factor 1 subunit Cac1-like C-terminal" evidence="7">
    <location>
        <begin position="585"/>
        <end position="639"/>
    </location>
</feature>
<dbReference type="EMBL" id="CDHK01000008">
    <property type="protein sequence ID" value="CEJ60359.1"/>
    <property type="molecule type" value="Genomic_DNA"/>
</dbReference>
<dbReference type="InterPro" id="IPR022043">
    <property type="entry name" value="CAF1A_DD"/>
</dbReference>
<dbReference type="GO" id="GO:0006260">
    <property type="term" value="P:DNA replication"/>
    <property type="evidence" value="ECO:0007669"/>
    <property type="project" value="UniProtKB-KW"/>
</dbReference>
<dbReference type="InterPro" id="IPR048800">
    <property type="entry name" value="Cac1-like_C"/>
</dbReference>
<evidence type="ECO:0008006" key="10">
    <source>
        <dbReference type="Google" id="ProtNLM"/>
    </source>
</evidence>
<protein>
    <recommendedName>
        <fullName evidence="10">Chromatin assembly factor 1 subunit A</fullName>
    </recommendedName>
</protein>
<dbReference type="Pfam" id="PF21796">
    <property type="entry name" value="Cac1_C"/>
    <property type="match status" value="1"/>
</dbReference>
<dbReference type="GO" id="GO:0005634">
    <property type="term" value="C:nucleus"/>
    <property type="evidence" value="ECO:0007669"/>
    <property type="project" value="UniProtKB-SubCell"/>
</dbReference>
<keyword evidence="3" id="KW-0234">DNA repair</keyword>
<keyword evidence="9" id="KW-1185">Reference proteome</keyword>
<dbReference type="Pfam" id="PF12253">
    <property type="entry name" value="CAF1A_dimeriz"/>
    <property type="match status" value="1"/>
</dbReference>
<proteinExistence type="predicted"/>
<dbReference type="GO" id="GO:0006281">
    <property type="term" value="P:DNA repair"/>
    <property type="evidence" value="ECO:0007669"/>
    <property type="project" value="UniProtKB-KW"/>
</dbReference>
<sequence length="641" mass="72410">MDSRMSLSPLPQQPPFSVSPSSSPRKRSIHEISTENQENQDPSLMVPSKDISKPQEQPISLPPTPSVEITVRAEDLVMMSRSKETTPSCVPSVEAKPIQQPLSFSPAKSDSASTPAPKKRKLSPASQDAKQLEKEARERQKQDEKAKKEEERRLKAEEKKKRDEEREEEKRLKEEEKKKREAEREEKKKAKDEEKAAKEAAKEEEKKRKEEERLKKERAQPKLNSFFAKPPLPSTTSKSTPGNSTSPKKPAPVTSELHLTHSPKPTKSTKSDYETTFPEFFLQSHTKLAPCHRFDRDPEALKHVRQKLDASLDASHTNPPHEHLPFRPSQIFHIIPFHRRCGRPRPSVKEILLRIQNVSDDSLMDLDDKDQTKAAEDARNVLRQIPMKTLRFGEDVRPPYQGTFSRSVPAPSAKKLARNPYYRGLPDINYDYDSEAEWEEPEEGEDLDSEEDEEGSDDGDDDMDGFLDDEDDALLAGKRRLIVGDLAPVSSGLRWAADGGDPEMKAYQIETISDAVDFPIDPFSTAYWEKPKPVEPAPTQPRIAPAGNSTLDGFRVSTTPGAPAVSSARPPATSKAKRPFPPEQLDEFRQAVEGSDLSKIGTIEILKKRFPKVSKETLKATLDQYAVRVGQKETDKKWVWR</sequence>
<feature type="compositionally biased region" description="Polar residues" evidence="5">
    <location>
        <begin position="100"/>
        <end position="114"/>
    </location>
</feature>
<comment type="subcellular location">
    <subcellularLocation>
        <location evidence="1">Nucleus</location>
    </subcellularLocation>
</comment>
<name>A0A0F7TUL3_PENBI</name>
<reference evidence="9" key="1">
    <citation type="journal article" date="2015" name="Genome Announc.">
        <title>Draft genome sequence of the fungus Penicillium brasilianum MG11.</title>
        <authorList>
            <person name="Horn F."/>
            <person name="Linde J."/>
            <person name="Mattern D.J."/>
            <person name="Walther G."/>
            <person name="Guthke R."/>
            <person name="Brakhage A.A."/>
            <person name="Valiante V."/>
        </authorList>
    </citation>
    <scope>NUCLEOTIDE SEQUENCE [LARGE SCALE GENOMIC DNA]</scope>
    <source>
        <strain evidence="9">MG11</strain>
    </source>
</reference>
<dbReference type="GO" id="GO:0006334">
    <property type="term" value="P:nucleosome assembly"/>
    <property type="evidence" value="ECO:0007669"/>
    <property type="project" value="TreeGrafter"/>
</dbReference>
<evidence type="ECO:0000259" key="6">
    <source>
        <dbReference type="Pfam" id="PF12253"/>
    </source>
</evidence>